<gene>
    <name evidence="1" type="ORF">OP10G_1488</name>
</gene>
<proteinExistence type="predicted"/>
<dbReference type="KEGG" id="fgi:OP10G_1488"/>
<protein>
    <submittedName>
        <fullName evidence="1">Uncharacterized protein</fullName>
    </submittedName>
</protein>
<dbReference type="HOGENOM" id="CLU_3270376_0_0_0"/>
<reference evidence="1 2" key="1">
    <citation type="journal article" date="2014" name="PLoS ONE">
        <title>The first complete genome sequence of the class fimbriimonadia in the phylum armatimonadetes.</title>
        <authorList>
            <person name="Hu Z.Y."/>
            <person name="Wang Y.Z."/>
            <person name="Im W.T."/>
            <person name="Wang S.Y."/>
            <person name="Zhao G.P."/>
            <person name="Zheng H.J."/>
            <person name="Quan Z.X."/>
        </authorList>
    </citation>
    <scope>NUCLEOTIDE SEQUENCE [LARGE SCALE GENOMIC DNA]</scope>
    <source>
        <strain evidence="1">Gsoil 348</strain>
    </source>
</reference>
<name>A0A068NN15_FIMGI</name>
<evidence type="ECO:0000313" key="1">
    <source>
        <dbReference type="EMBL" id="AIE84856.1"/>
    </source>
</evidence>
<organism evidence="1 2">
    <name type="scientific">Fimbriimonas ginsengisoli Gsoil 348</name>
    <dbReference type="NCBI Taxonomy" id="661478"/>
    <lineage>
        <taxon>Bacteria</taxon>
        <taxon>Bacillati</taxon>
        <taxon>Armatimonadota</taxon>
        <taxon>Fimbriimonadia</taxon>
        <taxon>Fimbriimonadales</taxon>
        <taxon>Fimbriimonadaceae</taxon>
        <taxon>Fimbriimonas</taxon>
    </lineage>
</organism>
<accession>A0A068NN15</accession>
<sequence length="41" mass="4529">MGKERRLEPACAVRALARDGGRLKSNATCELKLALRGVRDF</sequence>
<dbReference type="Proteomes" id="UP000027982">
    <property type="component" value="Chromosome"/>
</dbReference>
<dbReference type="STRING" id="661478.OP10G_1488"/>
<dbReference type="AlphaFoldDB" id="A0A068NN15"/>
<keyword evidence="2" id="KW-1185">Reference proteome</keyword>
<evidence type="ECO:0000313" key="2">
    <source>
        <dbReference type="Proteomes" id="UP000027982"/>
    </source>
</evidence>
<dbReference type="EMBL" id="CP007139">
    <property type="protein sequence ID" value="AIE84856.1"/>
    <property type="molecule type" value="Genomic_DNA"/>
</dbReference>